<evidence type="ECO:0000256" key="3">
    <source>
        <dbReference type="ARBA" id="ARBA00022448"/>
    </source>
</evidence>
<comment type="caution">
    <text evidence="12">The sequence shown here is derived from an EMBL/GenBank/DDBJ whole genome shotgun (WGS) entry which is preliminary data.</text>
</comment>
<keyword evidence="10 11" id="KW-0472">Membrane</keyword>
<keyword evidence="13" id="KW-1185">Reference proteome</keyword>
<accession>A0ABW2I6B8</accession>
<dbReference type="RefSeq" id="WP_382269720.1">
    <property type="nucleotide sequence ID" value="NZ_JBHTBU010000001.1"/>
</dbReference>
<name>A0ABW2I6B8_9BURK</name>
<dbReference type="SUPFAM" id="SSF143865">
    <property type="entry name" value="CorA soluble domain-like"/>
    <property type="match status" value="1"/>
</dbReference>
<feature type="transmembrane region" description="Helical" evidence="11">
    <location>
        <begin position="313"/>
        <end position="334"/>
    </location>
</feature>
<evidence type="ECO:0000256" key="9">
    <source>
        <dbReference type="ARBA" id="ARBA00023065"/>
    </source>
</evidence>
<evidence type="ECO:0000256" key="6">
    <source>
        <dbReference type="ARBA" id="ARBA00022692"/>
    </source>
</evidence>
<evidence type="ECO:0000256" key="4">
    <source>
        <dbReference type="ARBA" id="ARBA00022475"/>
    </source>
</evidence>
<dbReference type="PANTHER" id="PTHR46494">
    <property type="entry name" value="CORA FAMILY METAL ION TRANSPORTER (EUROFUNG)"/>
    <property type="match status" value="1"/>
</dbReference>
<dbReference type="SUPFAM" id="SSF144083">
    <property type="entry name" value="Magnesium transport protein CorA, transmembrane region"/>
    <property type="match status" value="1"/>
</dbReference>
<evidence type="ECO:0000313" key="12">
    <source>
        <dbReference type="EMBL" id="MFC7286511.1"/>
    </source>
</evidence>
<keyword evidence="6 11" id="KW-0812">Transmembrane</keyword>
<organism evidence="12 13">
    <name type="scientific">Herminiimonas glaciei</name>
    <dbReference type="NCBI Taxonomy" id="523788"/>
    <lineage>
        <taxon>Bacteria</taxon>
        <taxon>Pseudomonadati</taxon>
        <taxon>Pseudomonadota</taxon>
        <taxon>Betaproteobacteria</taxon>
        <taxon>Burkholderiales</taxon>
        <taxon>Oxalobacteraceae</taxon>
        <taxon>Herminiimonas</taxon>
    </lineage>
</organism>
<evidence type="ECO:0000256" key="2">
    <source>
        <dbReference type="ARBA" id="ARBA00009765"/>
    </source>
</evidence>
<dbReference type="Gene3D" id="3.30.460.20">
    <property type="entry name" value="CorA soluble domain-like"/>
    <property type="match status" value="1"/>
</dbReference>
<feature type="transmembrane region" description="Helical" evidence="11">
    <location>
        <begin position="279"/>
        <end position="301"/>
    </location>
</feature>
<dbReference type="InterPro" id="IPR045861">
    <property type="entry name" value="CorA_cytoplasmic_dom"/>
</dbReference>
<dbReference type="Gene3D" id="1.20.58.340">
    <property type="entry name" value="Magnesium transport protein CorA, transmembrane region"/>
    <property type="match status" value="2"/>
</dbReference>
<evidence type="ECO:0000256" key="10">
    <source>
        <dbReference type="ARBA" id="ARBA00023136"/>
    </source>
</evidence>
<gene>
    <name evidence="12" type="ORF">ACFQPC_00545</name>
</gene>
<dbReference type="CDD" id="cd12834">
    <property type="entry name" value="ZntB_u1"/>
    <property type="match status" value="1"/>
</dbReference>
<keyword evidence="9" id="KW-0406">Ion transport</keyword>
<comment type="similarity">
    <text evidence="2">Belongs to the CorA metal ion transporter (MIT) (TC 1.A.35) family.</text>
</comment>
<sequence length="340" mass="37754">MISTSGLNYGSDPSGLIWGFLFKPEQPASLIHSSEALAWLQLAPAQRAGEFIWLHFNLSNTASEKWMSEHAGVADEFNEALHDGSRSTRIELADNTLIAVVNDVLHSFSFESADIATLWLSVTQDVVISARRTPLKSIERLRQAVEHGDTIRSSVELLVHLLRDQADVLVKIVRDAVARVDRVEDSLLAGRLNKQRTDLGALRRILVRLQRLLAPEPAALFRLLQKPPAWVVELDSQELRQSTEEFSVVLSDMSSLQERIKLLQEEIAAQVNEENSRSLYVLTIVTVLALPINIIAGLLGMNVGGVPLAEHAYGFWIVAGIVATFTVVAGWFVIRKQKQD</sequence>
<dbReference type="Proteomes" id="UP001596542">
    <property type="component" value="Unassembled WGS sequence"/>
</dbReference>
<evidence type="ECO:0000313" key="13">
    <source>
        <dbReference type="Proteomes" id="UP001596542"/>
    </source>
</evidence>
<reference evidence="13" key="1">
    <citation type="journal article" date="2019" name="Int. J. Syst. Evol. Microbiol.">
        <title>The Global Catalogue of Microorganisms (GCM) 10K type strain sequencing project: providing services to taxonomists for standard genome sequencing and annotation.</title>
        <authorList>
            <consortium name="The Broad Institute Genomics Platform"/>
            <consortium name="The Broad Institute Genome Sequencing Center for Infectious Disease"/>
            <person name="Wu L."/>
            <person name="Ma J."/>
        </authorList>
    </citation>
    <scope>NUCLEOTIDE SEQUENCE [LARGE SCALE GENOMIC DNA]</scope>
    <source>
        <strain evidence="13">KACC 12508</strain>
    </source>
</reference>
<keyword evidence="5" id="KW-0997">Cell inner membrane</keyword>
<dbReference type="InterPro" id="IPR045863">
    <property type="entry name" value="CorA_TM1_TM2"/>
</dbReference>
<dbReference type="EMBL" id="JBHTBU010000001">
    <property type="protein sequence ID" value="MFC7286511.1"/>
    <property type="molecule type" value="Genomic_DNA"/>
</dbReference>
<comment type="subcellular location">
    <subcellularLocation>
        <location evidence="1">Cell membrane</location>
        <topology evidence="1">Multi-pass membrane protein</topology>
    </subcellularLocation>
</comment>
<dbReference type="InterPro" id="IPR002523">
    <property type="entry name" value="MgTranspt_CorA/ZnTranspt_ZntB"/>
</dbReference>
<evidence type="ECO:0000256" key="8">
    <source>
        <dbReference type="ARBA" id="ARBA00022989"/>
    </source>
</evidence>
<dbReference type="PANTHER" id="PTHR46494:SF3">
    <property type="entry name" value="ZINC TRANSPORT PROTEIN ZNTB"/>
    <property type="match status" value="1"/>
</dbReference>
<protein>
    <submittedName>
        <fullName evidence="12">Transporter</fullName>
    </submittedName>
</protein>
<evidence type="ECO:0000256" key="11">
    <source>
        <dbReference type="SAM" id="Phobius"/>
    </source>
</evidence>
<keyword evidence="4" id="KW-1003">Cell membrane</keyword>
<evidence type="ECO:0000256" key="5">
    <source>
        <dbReference type="ARBA" id="ARBA00022519"/>
    </source>
</evidence>
<keyword evidence="3" id="KW-0813">Transport</keyword>
<evidence type="ECO:0000256" key="1">
    <source>
        <dbReference type="ARBA" id="ARBA00004651"/>
    </source>
</evidence>
<evidence type="ECO:0000256" key="7">
    <source>
        <dbReference type="ARBA" id="ARBA00022833"/>
    </source>
</evidence>
<keyword evidence="7" id="KW-0862">Zinc</keyword>
<proteinExistence type="inferred from homology"/>
<dbReference type="Pfam" id="PF01544">
    <property type="entry name" value="CorA"/>
    <property type="match status" value="1"/>
</dbReference>
<keyword evidence="8 11" id="KW-1133">Transmembrane helix</keyword>